<feature type="domain" description="Nudix hydrolase" evidence="1">
    <location>
        <begin position="20"/>
        <end position="95"/>
    </location>
</feature>
<dbReference type="InterPro" id="IPR015797">
    <property type="entry name" value="NUDIX_hydrolase-like_dom_sf"/>
</dbReference>
<accession>A0AAD6E7Z9</accession>
<evidence type="ECO:0000313" key="2">
    <source>
        <dbReference type="EMBL" id="KAJ5603767.1"/>
    </source>
</evidence>
<reference evidence="2" key="1">
    <citation type="journal article" date="2023" name="IMA Fungus">
        <title>Comparative genomic study of the Penicillium genus elucidates a diverse pangenome and 15 lateral gene transfer events.</title>
        <authorList>
            <person name="Petersen C."/>
            <person name="Sorensen T."/>
            <person name="Nielsen M.R."/>
            <person name="Sondergaard T.E."/>
            <person name="Sorensen J.L."/>
            <person name="Fitzpatrick D.A."/>
            <person name="Frisvad J.C."/>
            <person name="Nielsen K.L."/>
        </authorList>
    </citation>
    <scope>NUCLEOTIDE SEQUENCE</scope>
    <source>
        <strain evidence="2">IBT 12815</strain>
    </source>
</reference>
<evidence type="ECO:0000313" key="3">
    <source>
        <dbReference type="Proteomes" id="UP001213799"/>
    </source>
</evidence>
<name>A0AAD6E7Z9_9EURO</name>
<organism evidence="2 3">
    <name type="scientific">Penicillium hordei</name>
    <dbReference type="NCBI Taxonomy" id="40994"/>
    <lineage>
        <taxon>Eukaryota</taxon>
        <taxon>Fungi</taxon>
        <taxon>Dikarya</taxon>
        <taxon>Ascomycota</taxon>
        <taxon>Pezizomycotina</taxon>
        <taxon>Eurotiomycetes</taxon>
        <taxon>Eurotiomycetidae</taxon>
        <taxon>Eurotiales</taxon>
        <taxon>Aspergillaceae</taxon>
        <taxon>Penicillium</taxon>
    </lineage>
</organism>
<dbReference type="EMBL" id="JAQJAE010000003">
    <property type="protein sequence ID" value="KAJ5603767.1"/>
    <property type="molecule type" value="Genomic_DNA"/>
</dbReference>
<dbReference type="AlphaFoldDB" id="A0AAD6E7Z9"/>
<evidence type="ECO:0000259" key="1">
    <source>
        <dbReference type="Pfam" id="PF00293"/>
    </source>
</evidence>
<gene>
    <name evidence="2" type="ORF">N7537_006723</name>
</gene>
<sequence>MVSLGIGGRVADLEPGIQWRINVAVFRYKENGEYAVLLLKRATGEATYQWWNIPTGPVLNTDVTIRDAVERIVLNKTGLGLQGDHIIEEVESLRWGSEESHHQTQLCDL</sequence>
<proteinExistence type="predicted"/>
<protein>
    <recommendedName>
        <fullName evidence="1">Nudix hydrolase domain-containing protein</fullName>
    </recommendedName>
</protein>
<dbReference type="RefSeq" id="XP_056753565.1">
    <property type="nucleotide sequence ID" value="XM_056897780.1"/>
</dbReference>
<reference evidence="2" key="2">
    <citation type="submission" date="2023-01" db="EMBL/GenBank/DDBJ databases">
        <authorList>
            <person name="Petersen C."/>
        </authorList>
    </citation>
    <scope>NUCLEOTIDE SEQUENCE</scope>
    <source>
        <strain evidence="2">IBT 12815</strain>
    </source>
</reference>
<keyword evidence="3" id="KW-1185">Reference proteome</keyword>
<dbReference type="Gene3D" id="3.90.79.10">
    <property type="entry name" value="Nucleoside Triphosphate Pyrophosphohydrolase"/>
    <property type="match status" value="1"/>
</dbReference>
<dbReference type="Pfam" id="PF00293">
    <property type="entry name" value="NUDIX"/>
    <property type="match status" value="1"/>
</dbReference>
<dbReference type="SUPFAM" id="SSF55811">
    <property type="entry name" value="Nudix"/>
    <property type="match status" value="1"/>
</dbReference>
<dbReference type="InterPro" id="IPR000086">
    <property type="entry name" value="NUDIX_hydrolase_dom"/>
</dbReference>
<dbReference type="GeneID" id="81588022"/>
<dbReference type="Proteomes" id="UP001213799">
    <property type="component" value="Unassembled WGS sequence"/>
</dbReference>
<comment type="caution">
    <text evidence="2">The sequence shown here is derived from an EMBL/GenBank/DDBJ whole genome shotgun (WGS) entry which is preliminary data.</text>
</comment>